<dbReference type="EMBL" id="ABEU02000004">
    <property type="protein sequence ID" value="PNR55511.1"/>
    <property type="molecule type" value="Genomic_DNA"/>
</dbReference>
<dbReference type="EnsemblPlants" id="Pp3c4_18170V3.1">
    <property type="protein sequence ID" value="Pp3c4_18170V3.1"/>
    <property type="gene ID" value="Pp3c4_18170"/>
</dbReference>
<dbReference type="RefSeq" id="XP_024372802.1">
    <property type="nucleotide sequence ID" value="XM_024517034.2"/>
</dbReference>
<gene>
    <name evidence="4" type="primary">LOC112280999</name>
    <name evidence="3" type="ORF">PHYPA_006408</name>
</gene>
<dbReference type="GO" id="GO:1990498">
    <property type="term" value="C:mitotic spindle microtubule"/>
    <property type="evidence" value="ECO:0000318"/>
    <property type="project" value="GO_Central"/>
</dbReference>
<dbReference type="Gramene" id="Pp3c4_18170V3.1">
    <property type="protein sequence ID" value="Pp3c4_18170V3.1"/>
    <property type="gene ID" value="Pp3c4_18170"/>
</dbReference>
<evidence type="ECO:0000313" key="5">
    <source>
        <dbReference type="Proteomes" id="UP000006727"/>
    </source>
</evidence>
<dbReference type="PANTHER" id="PTHR16151:SF2">
    <property type="entry name" value="HAUS AUGMIN-LIKE COMPLEX SUBUNIT 6"/>
    <property type="match status" value="1"/>
</dbReference>
<dbReference type="AlphaFoldDB" id="A0A2K1KP27"/>
<dbReference type="GeneID" id="112280999"/>
<evidence type="ECO:0000256" key="1">
    <source>
        <dbReference type="SAM" id="MobiDB-lite"/>
    </source>
</evidence>
<evidence type="ECO:0000313" key="4">
    <source>
        <dbReference type="EnsemblPlants" id="Pp3c4_18170V3.1"/>
    </source>
</evidence>
<dbReference type="STRING" id="3218.A0A2K1KP27"/>
<dbReference type="PANTHER" id="PTHR16151">
    <property type="entry name" value="HAUS AUGMIN-LIKE COMPLEX SUBUNIT 6"/>
    <property type="match status" value="1"/>
</dbReference>
<dbReference type="GO" id="GO:0000226">
    <property type="term" value="P:microtubule cytoskeleton organization"/>
    <property type="evidence" value="ECO:0000318"/>
    <property type="project" value="GO_Central"/>
</dbReference>
<protein>
    <recommendedName>
        <fullName evidence="2">HAUS augmin-like complex subunit 6 N-terminal domain-containing protein</fullName>
    </recommendedName>
</protein>
<sequence>MDASLKDREREKENADRDREREKEKEKEREGDVEAALYSNCLLLGLDPNVLGPGAGMRAGLFRHSNPRLGEALLHFLICALRGPTLSAKDFAGVWPIFDAAQSRDFRKVVQGLINELESQGALPRSNSRVSSLATCCGQRFVELLWHLSAHALREVHRRTFPADVAANPLPASLTELVGPNTRPASLLAVTKARIALERKRFMKGTVLAVQRQTSWSSLAHDMTAEHRALCAEEAFQHQELEKLQESNHADFLHDDCVGDTAPVARASQLWKGILSHSERVAELASGPIEDLIARREHRYRIDGAVLRAAVDLGSVNLPVESAHNSNVEYESQRSRFDIGVSTEDEKSTKTPPPVDVGEILRRWTHALQAVHKQTLRLARSNNGAGPDLMVEYARGEDSVHAHTLRTTLAEHKQHCCNLLTLKNQLEASMPGMEAAITTLRERVDGPDVMAASRAAQNSLIGFPETRQQTLTLRDEDAEQSVRESANPSNLPLELIPPSPALKLPYMSPSAIGGFTHSKAALAGVTSMRSLDVLQEQEGLEGNGVLWNGGNDLAEGITSLRQAVIEAALQKPVPAVADTTQQPTFAEHYFTPVSPFQINAKSNREVVFVDMNTNQPASYIGKGSIRSFLPSKHVKDSEEGNGYQSDPQKLVQRGESPMSRKGLNGRQHAENGTRESLQDPPRRCHVEPRMELHVPDLRPLSPPLLSDYKTFDRTFEGTFDGTYDDLLAPMTDLDTAFMNISDQREKSFL</sequence>
<dbReference type="Proteomes" id="UP000006727">
    <property type="component" value="Chromosome 4"/>
</dbReference>
<feature type="region of interest" description="Disordered" evidence="1">
    <location>
        <begin position="633"/>
        <end position="683"/>
    </location>
</feature>
<feature type="compositionally biased region" description="Basic and acidic residues" evidence="1">
    <location>
        <begin position="667"/>
        <end position="683"/>
    </location>
</feature>
<reference evidence="3 5" key="1">
    <citation type="journal article" date="2008" name="Science">
        <title>The Physcomitrella genome reveals evolutionary insights into the conquest of land by plants.</title>
        <authorList>
            <person name="Rensing S."/>
            <person name="Lang D."/>
            <person name="Zimmer A."/>
            <person name="Terry A."/>
            <person name="Salamov A."/>
            <person name="Shapiro H."/>
            <person name="Nishiyama T."/>
            <person name="Perroud P.-F."/>
            <person name="Lindquist E."/>
            <person name="Kamisugi Y."/>
            <person name="Tanahashi T."/>
            <person name="Sakakibara K."/>
            <person name="Fujita T."/>
            <person name="Oishi K."/>
            <person name="Shin-I T."/>
            <person name="Kuroki Y."/>
            <person name="Toyoda A."/>
            <person name="Suzuki Y."/>
            <person name="Hashimoto A."/>
            <person name="Yamaguchi K."/>
            <person name="Sugano A."/>
            <person name="Kohara Y."/>
            <person name="Fujiyama A."/>
            <person name="Anterola A."/>
            <person name="Aoki S."/>
            <person name="Ashton N."/>
            <person name="Barbazuk W.B."/>
            <person name="Barker E."/>
            <person name="Bennetzen J."/>
            <person name="Bezanilla M."/>
            <person name="Blankenship R."/>
            <person name="Cho S.H."/>
            <person name="Dutcher S."/>
            <person name="Estelle M."/>
            <person name="Fawcett J.A."/>
            <person name="Gundlach H."/>
            <person name="Hanada K."/>
            <person name="Heyl A."/>
            <person name="Hicks K.A."/>
            <person name="Hugh J."/>
            <person name="Lohr M."/>
            <person name="Mayer K."/>
            <person name="Melkozernov A."/>
            <person name="Murata T."/>
            <person name="Nelson D."/>
            <person name="Pils B."/>
            <person name="Prigge M."/>
            <person name="Reiss B."/>
            <person name="Renner T."/>
            <person name="Rombauts S."/>
            <person name="Rushton P."/>
            <person name="Sanderfoot A."/>
            <person name="Schween G."/>
            <person name="Shiu S.-H."/>
            <person name="Stueber K."/>
            <person name="Theodoulou F.L."/>
            <person name="Tu H."/>
            <person name="Van de Peer Y."/>
            <person name="Verrier P.J."/>
            <person name="Waters E."/>
            <person name="Wood A."/>
            <person name="Yang L."/>
            <person name="Cove D."/>
            <person name="Cuming A."/>
            <person name="Hasebe M."/>
            <person name="Lucas S."/>
            <person name="Mishler D.B."/>
            <person name="Reski R."/>
            <person name="Grigoriev I."/>
            <person name="Quatrano R.S."/>
            <person name="Boore J.L."/>
        </authorList>
    </citation>
    <scope>NUCLEOTIDE SEQUENCE [LARGE SCALE GENOMIC DNA]</scope>
    <source>
        <strain evidence="4 5">cv. Gransden 2004</strain>
    </source>
</reference>
<feature type="domain" description="HAUS augmin-like complex subunit 6 N-terminal" evidence="2">
    <location>
        <begin position="37"/>
        <end position="254"/>
    </location>
</feature>
<dbReference type="GO" id="GO:0070652">
    <property type="term" value="C:HAUS complex"/>
    <property type="evidence" value="ECO:0007669"/>
    <property type="project" value="InterPro"/>
</dbReference>
<accession>A0A2K1KP27</accession>
<name>A0A2K1KP27_PHYPA</name>
<reference evidence="3 5" key="2">
    <citation type="journal article" date="2018" name="Plant J.">
        <title>The Physcomitrella patens chromosome-scale assembly reveals moss genome structure and evolution.</title>
        <authorList>
            <person name="Lang D."/>
            <person name="Ullrich K.K."/>
            <person name="Murat F."/>
            <person name="Fuchs J."/>
            <person name="Jenkins J."/>
            <person name="Haas F.B."/>
            <person name="Piednoel M."/>
            <person name="Gundlach H."/>
            <person name="Van Bel M."/>
            <person name="Meyberg R."/>
            <person name="Vives C."/>
            <person name="Morata J."/>
            <person name="Symeonidi A."/>
            <person name="Hiss M."/>
            <person name="Muchero W."/>
            <person name="Kamisugi Y."/>
            <person name="Saleh O."/>
            <person name="Blanc G."/>
            <person name="Decker E.L."/>
            <person name="van Gessel N."/>
            <person name="Grimwood J."/>
            <person name="Hayes R.D."/>
            <person name="Graham S.W."/>
            <person name="Gunter L.E."/>
            <person name="McDaniel S.F."/>
            <person name="Hoernstein S.N.W."/>
            <person name="Larsson A."/>
            <person name="Li F.W."/>
            <person name="Perroud P.F."/>
            <person name="Phillips J."/>
            <person name="Ranjan P."/>
            <person name="Rokshar D.S."/>
            <person name="Rothfels C.J."/>
            <person name="Schneider L."/>
            <person name="Shu S."/>
            <person name="Stevenson D.W."/>
            <person name="Thummler F."/>
            <person name="Tillich M."/>
            <person name="Villarreal Aguilar J.C."/>
            <person name="Widiez T."/>
            <person name="Wong G.K."/>
            <person name="Wymore A."/>
            <person name="Zhang Y."/>
            <person name="Zimmer A.D."/>
            <person name="Quatrano R.S."/>
            <person name="Mayer K.F.X."/>
            <person name="Goodstein D."/>
            <person name="Casacuberta J.M."/>
            <person name="Vandepoele K."/>
            <person name="Reski R."/>
            <person name="Cuming A.C."/>
            <person name="Tuskan G.A."/>
            <person name="Maumus F."/>
            <person name="Salse J."/>
            <person name="Schmutz J."/>
            <person name="Rensing S.A."/>
        </authorList>
    </citation>
    <scope>NUCLEOTIDE SEQUENCE [LARGE SCALE GENOMIC DNA]</scope>
    <source>
        <strain evidence="4 5">cv. Gransden 2004</strain>
    </source>
</reference>
<organism evidence="3">
    <name type="scientific">Physcomitrium patens</name>
    <name type="common">Spreading-leaved earth moss</name>
    <name type="synonym">Physcomitrella patens</name>
    <dbReference type="NCBI Taxonomy" id="3218"/>
    <lineage>
        <taxon>Eukaryota</taxon>
        <taxon>Viridiplantae</taxon>
        <taxon>Streptophyta</taxon>
        <taxon>Embryophyta</taxon>
        <taxon>Bryophyta</taxon>
        <taxon>Bryophytina</taxon>
        <taxon>Bryopsida</taxon>
        <taxon>Funariidae</taxon>
        <taxon>Funariales</taxon>
        <taxon>Funariaceae</taxon>
        <taxon>Physcomitrium</taxon>
    </lineage>
</organism>
<keyword evidence="5" id="KW-1185">Reference proteome</keyword>
<dbReference type="Pfam" id="PF14661">
    <property type="entry name" value="HAUS6_N"/>
    <property type="match status" value="1"/>
</dbReference>
<evidence type="ECO:0000313" key="3">
    <source>
        <dbReference type="EMBL" id="PNR55511.1"/>
    </source>
</evidence>
<dbReference type="OrthoDB" id="5575722at2759"/>
<dbReference type="Gramene" id="Pp3c4_18170V3.2">
    <property type="protein sequence ID" value="Pp3c4_18170V3.2"/>
    <property type="gene ID" value="Pp3c4_18170"/>
</dbReference>
<feature type="region of interest" description="Disordered" evidence="1">
    <location>
        <begin position="1"/>
        <end position="31"/>
    </location>
</feature>
<dbReference type="GO" id="GO:0008017">
    <property type="term" value="F:microtubule binding"/>
    <property type="evidence" value="ECO:0000318"/>
    <property type="project" value="GO_Central"/>
</dbReference>
<evidence type="ECO:0000259" key="2">
    <source>
        <dbReference type="Pfam" id="PF14661"/>
    </source>
</evidence>
<dbReference type="GO" id="GO:0051225">
    <property type="term" value="P:spindle assembly"/>
    <property type="evidence" value="ECO:0007669"/>
    <property type="project" value="InterPro"/>
</dbReference>
<dbReference type="EnsemblPlants" id="Pp3c4_18170V3.2">
    <property type="protein sequence ID" value="Pp3c4_18170V3.2"/>
    <property type="gene ID" value="Pp3c4_18170"/>
</dbReference>
<dbReference type="InterPro" id="IPR026797">
    <property type="entry name" value="HAUS_6"/>
</dbReference>
<dbReference type="InterPro" id="IPR028163">
    <property type="entry name" value="HAUS_6_N"/>
</dbReference>
<proteinExistence type="predicted"/>
<reference evidence="4" key="3">
    <citation type="submission" date="2020-12" db="UniProtKB">
        <authorList>
            <consortium name="EnsemblPlants"/>
        </authorList>
    </citation>
    <scope>IDENTIFICATION</scope>
</reference>
<dbReference type="PaxDb" id="3218-PP1S13_100V6.1"/>